<dbReference type="PANTHER" id="PTHR48079">
    <property type="entry name" value="PROTEIN YEEZ"/>
    <property type="match status" value="1"/>
</dbReference>
<reference evidence="2 3" key="1">
    <citation type="submission" date="2017-06" db="EMBL/GenBank/DDBJ databases">
        <title>Novel microbial phyla capable of carbon fixation and sulfur reduction in deep-sea sediments.</title>
        <authorList>
            <person name="Huang J."/>
            <person name="Baker B."/>
            <person name="Wang Y."/>
        </authorList>
    </citation>
    <scope>NUCLEOTIDE SEQUENCE [LARGE SCALE GENOMIC DNA]</scope>
    <source>
        <strain evidence="2">B3_LCP</strain>
    </source>
</reference>
<comment type="caution">
    <text evidence="2">The sequence shown here is derived from an EMBL/GenBank/DDBJ whole genome shotgun (WGS) entry which is preliminary data.</text>
</comment>
<dbReference type="InterPro" id="IPR001509">
    <property type="entry name" value="Epimerase_deHydtase"/>
</dbReference>
<dbReference type="PANTHER" id="PTHR48079:SF6">
    <property type="entry name" value="NAD(P)-BINDING DOMAIN-CONTAINING PROTEIN-RELATED"/>
    <property type="match status" value="1"/>
</dbReference>
<sequence>MGKWLVTGATGFIGGQIARYLVQKEIDIRLLVRKPEKLSDDLKSTADVIQGDLTDSGSLDPAFADVEVIINAAGLLGLWGNTYNQLFKVNAKGVENLITASFKNGVKRFIHLSAGGVTGPVGADAVDESYPPQPVTDYEKTKWAGEKQALGIAHQRDLNLLVLRPTFTYGPGDPHKLNLFRAVKKGMFAFIGDGSSTVHPVYVTDLVEAVYTAAHSEKKGRAYIIGGERPITKKELIFGIADCLGVRRPSLKIPTPVANALAKGCETAARIIPFTPPLTRSRVMALSCNWGYSIEAARIDLGYNPKVDLSEGLRRTIGWYREHGWL</sequence>
<accession>A0A532V3I2</accession>
<protein>
    <recommendedName>
        <fullName evidence="1">NAD-dependent epimerase/dehydratase domain-containing protein</fullName>
    </recommendedName>
</protein>
<proteinExistence type="predicted"/>
<feature type="domain" description="NAD-dependent epimerase/dehydratase" evidence="1">
    <location>
        <begin position="4"/>
        <end position="226"/>
    </location>
</feature>
<dbReference type="GO" id="GO:0005737">
    <property type="term" value="C:cytoplasm"/>
    <property type="evidence" value="ECO:0007669"/>
    <property type="project" value="TreeGrafter"/>
</dbReference>
<dbReference type="AlphaFoldDB" id="A0A532V3I2"/>
<dbReference type="SUPFAM" id="SSF51735">
    <property type="entry name" value="NAD(P)-binding Rossmann-fold domains"/>
    <property type="match status" value="1"/>
</dbReference>
<gene>
    <name evidence="2" type="ORF">CEE37_03050</name>
</gene>
<dbReference type="Proteomes" id="UP000319619">
    <property type="component" value="Unassembled WGS sequence"/>
</dbReference>
<evidence type="ECO:0000259" key="1">
    <source>
        <dbReference type="Pfam" id="PF01370"/>
    </source>
</evidence>
<dbReference type="GO" id="GO:0004029">
    <property type="term" value="F:aldehyde dehydrogenase (NAD+) activity"/>
    <property type="evidence" value="ECO:0007669"/>
    <property type="project" value="TreeGrafter"/>
</dbReference>
<evidence type="ECO:0000313" key="2">
    <source>
        <dbReference type="EMBL" id="TKJ41557.1"/>
    </source>
</evidence>
<name>A0A532V3I2_UNCL8</name>
<dbReference type="Pfam" id="PF01370">
    <property type="entry name" value="Epimerase"/>
    <property type="match status" value="1"/>
</dbReference>
<dbReference type="EMBL" id="NJBN01000002">
    <property type="protein sequence ID" value="TKJ41557.1"/>
    <property type="molecule type" value="Genomic_DNA"/>
</dbReference>
<dbReference type="Gene3D" id="3.40.50.720">
    <property type="entry name" value="NAD(P)-binding Rossmann-like Domain"/>
    <property type="match status" value="1"/>
</dbReference>
<organism evidence="2 3">
    <name type="scientific">candidate division LCP-89 bacterium B3_LCP</name>
    <dbReference type="NCBI Taxonomy" id="2012998"/>
    <lineage>
        <taxon>Bacteria</taxon>
        <taxon>Pseudomonadati</taxon>
        <taxon>Bacteria division LCP-89</taxon>
    </lineage>
</organism>
<evidence type="ECO:0000313" key="3">
    <source>
        <dbReference type="Proteomes" id="UP000319619"/>
    </source>
</evidence>
<dbReference type="InterPro" id="IPR051783">
    <property type="entry name" value="NAD(P)-dependent_oxidoreduct"/>
</dbReference>
<dbReference type="InterPro" id="IPR036291">
    <property type="entry name" value="NAD(P)-bd_dom_sf"/>
</dbReference>